<evidence type="ECO:0000256" key="1">
    <source>
        <dbReference type="SAM" id="SignalP"/>
    </source>
</evidence>
<dbReference type="Proteomes" id="UP000485058">
    <property type="component" value="Unassembled WGS sequence"/>
</dbReference>
<dbReference type="AlphaFoldDB" id="A0A699ZAZ1"/>
<proteinExistence type="predicted"/>
<name>A0A699ZAZ1_HAELA</name>
<comment type="caution">
    <text evidence="2">The sequence shown here is derived from an EMBL/GenBank/DDBJ whole genome shotgun (WGS) entry which is preliminary data.</text>
</comment>
<protein>
    <submittedName>
        <fullName evidence="2">Uncharacterized protein</fullName>
    </submittedName>
</protein>
<feature type="chain" id="PRO_5025630462" evidence="1">
    <location>
        <begin position="17"/>
        <end position="176"/>
    </location>
</feature>
<keyword evidence="1" id="KW-0732">Signal</keyword>
<reference evidence="2 3" key="1">
    <citation type="submission" date="2020-02" db="EMBL/GenBank/DDBJ databases">
        <title>Draft genome sequence of Haematococcus lacustris strain NIES-144.</title>
        <authorList>
            <person name="Morimoto D."/>
            <person name="Nakagawa S."/>
            <person name="Yoshida T."/>
            <person name="Sawayama S."/>
        </authorList>
    </citation>
    <scope>NUCLEOTIDE SEQUENCE [LARGE SCALE GENOMIC DNA]</scope>
    <source>
        <strain evidence="2 3">NIES-144</strain>
    </source>
</reference>
<organism evidence="2 3">
    <name type="scientific">Haematococcus lacustris</name>
    <name type="common">Green alga</name>
    <name type="synonym">Haematococcus pluvialis</name>
    <dbReference type="NCBI Taxonomy" id="44745"/>
    <lineage>
        <taxon>Eukaryota</taxon>
        <taxon>Viridiplantae</taxon>
        <taxon>Chlorophyta</taxon>
        <taxon>core chlorophytes</taxon>
        <taxon>Chlorophyceae</taxon>
        <taxon>CS clade</taxon>
        <taxon>Chlamydomonadales</taxon>
        <taxon>Haematococcaceae</taxon>
        <taxon>Haematococcus</taxon>
    </lineage>
</organism>
<feature type="signal peptide" evidence="1">
    <location>
        <begin position="1"/>
        <end position="16"/>
    </location>
</feature>
<evidence type="ECO:0000313" key="3">
    <source>
        <dbReference type="Proteomes" id="UP000485058"/>
    </source>
</evidence>
<evidence type="ECO:0000313" key="2">
    <source>
        <dbReference type="EMBL" id="GFH18580.1"/>
    </source>
</evidence>
<feature type="non-terminal residue" evidence="2">
    <location>
        <position position="176"/>
    </location>
</feature>
<sequence length="176" mass="19413">MGYLLLLLAGLFHCVALTHVIRLNYQHHKHEQRQHHEKQRHHDQLAYHHHTNITTQGNLSSNNIHVATALLPCGYCSVSMWLLLCCHVATAQYLLLGMWLDAGLMLLAGCWDMAIDQAWHGCSVLPCHELYMGWGRGKCINKPGGGGGIGGGGEEVPIRPAAKGRAREVGRSGWAL</sequence>
<accession>A0A699ZAZ1</accession>
<keyword evidence="3" id="KW-1185">Reference proteome</keyword>
<dbReference type="EMBL" id="BLLF01001323">
    <property type="protein sequence ID" value="GFH18580.1"/>
    <property type="molecule type" value="Genomic_DNA"/>
</dbReference>
<gene>
    <name evidence="2" type="ORF">HaLaN_15409</name>
</gene>